<keyword evidence="14" id="KW-0418">Kinase</keyword>
<reference evidence="14 15" key="1">
    <citation type="submission" date="2013-07" db="EMBL/GenBank/DDBJ databases">
        <authorList>
            <person name="Weinstock G."/>
            <person name="Sodergren E."/>
            <person name="Wylie T."/>
            <person name="Fulton L."/>
            <person name="Fulton R."/>
            <person name="Fronick C."/>
            <person name="O'Laughlin M."/>
            <person name="Godfrey J."/>
            <person name="Miner T."/>
            <person name="Herter B."/>
            <person name="Appelbaum E."/>
            <person name="Cordes M."/>
            <person name="Lek S."/>
            <person name="Wollam A."/>
            <person name="Pepin K.H."/>
            <person name="Palsikar V.B."/>
            <person name="Mitreva M."/>
            <person name="Wilson R.K."/>
        </authorList>
    </citation>
    <scope>NUCLEOTIDE SEQUENCE [LARGE SCALE GENOMIC DNA]</scope>
    <source>
        <strain evidence="14 15">ATCC 27760</strain>
    </source>
</reference>
<dbReference type="HAMAP" id="MF_00452">
    <property type="entry name" value="PEPCK_GTP"/>
    <property type="match status" value="1"/>
</dbReference>
<proteinExistence type="inferred from homology"/>
<keyword evidence="8 11" id="KW-0342">GTP-binding</keyword>
<dbReference type="eggNOG" id="COG1274">
    <property type="taxonomic scope" value="Bacteria"/>
</dbReference>
<keyword evidence="4 11" id="KW-0312">Gluconeogenesis</keyword>
<sequence length="611" mass="67813">MALTNNKNVLQWVDEMVALTKPAKVVWIDGSKEQLDALTEEVTSLPEGNHDKMYKLNPDKLPGCLYHRTLPNDVARVEDRTFICSKTKEGAGPTNNWMDPEEMKAKLIPLYDGVMKGRTMYVIPYSMGPIGSPLAKVGVELTDSIYVVLNMNIMTRMGADAFKNLGDTSNDFVRGLHSKADVDPEKRYIVQFPEENTIWSINSAYGGNVLLGKKCFALRIASFQGKNEGWMAEHMLILGVQKPNGETKYITAAFPSACGKTNLAMLIPPEGYKKNGYKVFTVGDDIAWMKPGKDGRLYAINPENGFFGVAPGTNDHSNPNALACTKSDTIFTNVALNNADNTVWWEKLDKNPPVDATEWTGKKVNGPEFIAEGGKLAHPNSRFTSPAKNCPCLSPEFNNPEGVPISAIIFGGRRASTTPLVYQSFDWTHGTYMGSAVSSETTAAATGAVGVLRHDPMAMKPFIGYNVGDYWAHWLEMGEKLGDKAPKIFNVNWFKTDDEGNFLWPGFGDNMRVLDWIIKRCEGTVDAVETPIGYEPKAEDINVDGLVYEGKQFTSDDIADLLKLDMDKWESEITEMRRYYDEDIKAKGGNIPAALYEQLDKLEDRIKKAAK</sequence>
<evidence type="ECO:0000256" key="1">
    <source>
        <dbReference type="ARBA" id="ARBA00004742"/>
    </source>
</evidence>
<dbReference type="GO" id="GO:0046327">
    <property type="term" value="P:glycerol biosynthetic process from pyruvate"/>
    <property type="evidence" value="ECO:0007669"/>
    <property type="project" value="TreeGrafter"/>
</dbReference>
<evidence type="ECO:0000256" key="5">
    <source>
        <dbReference type="ARBA" id="ARBA00022723"/>
    </source>
</evidence>
<dbReference type="GO" id="GO:0033993">
    <property type="term" value="P:response to lipid"/>
    <property type="evidence" value="ECO:0007669"/>
    <property type="project" value="TreeGrafter"/>
</dbReference>
<dbReference type="Gene3D" id="2.170.8.10">
    <property type="entry name" value="Phosphoenolpyruvate Carboxykinase, domain 2"/>
    <property type="match status" value="1"/>
</dbReference>
<dbReference type="InterPro" id="IPR018091">
    <property type="entry name" value="PEP_carboxykin_GTP_CS"/>
</dbReference>
<evidence type="ECO:0000256" key="3">
    <source>
        <dbReference type="ARBA" id="ARBA00011245"/>
    </source>
</evidence>
<evidence type="ECO:0000256" key="7">
    <source>
        <dbReference type="ARBA" id="ARBA00022793"/>
    </source>
</evidence>
<gene>
    <name evidence="11" type="primary">pckG</name>
    <name evidence="14" type="ORF">RUMCAL_03027</name>
</gene>
<comment type="function">
    <text evidence="11">Catalyzes the conversion of oxaloacetate (OAA) to phosphoenolpyruvate (PEP), the rate-limiting step in the metabolic pathway that produces glucose from lactate and other precursors derived from the citric acid cycle.</text>
</comment>
<dbReference type="STRING" id="411473.RUMCAL_03027"/>
<feature type="binding site" evidence="11">
    <location>
        <position position="413"/>
    </location>
    <ligand>
        <name>GTP</name>
        <dbReference type="ChEBI" id="CHEBI:37565"/>
    </ligand>
</feature>
<feature type="domain" description="Phosphoenolpyruvate carboxykinase C-terminal P-loop" evidence="12">
    <location>
        <begin position="230"/>
        <end position="605"/>
    </location>
</feature>
<dbReference type="EC" id="4.1.1.32" evidence="11"/>
<dbReference type="RefSeq" id="WP_021681218.1">
    <property type="nucleotide sequence ID" value="NZ_KI260336.1"/>
</dbReference>
<comment type="subcellular location">
    <subcellularLocation>
        <location evidence="11">Cytoplasm</location>
    </subcellularLocation>
</comment>
<keyword evidence="11" id="KW-0963">Cytoplasm</keyword>
<dbReference type="GO" id="GO:0071333">
    <property type="term" value="P:cellular response to glucose stimulus"/>
    <property type="evidence" value="ECO:0007669"/>
    <property type="project" value="TreeGrafter"/>
</dbReference>
<dbReference type="FunFam" id="3.40.449.10:FF:000005">
    <property type="entry name" value="Phosphoenolpyruvate carboxykinase [GTP]"/>
    <property type="match status" value="1"/>
</dbReference>
<dbReference type="InterPro" id="IPR008210">
    <property type="entry name" value="PEP_carboxykinase_N"/>
</dbReference>
<evidence type="ECO:0000313" key="14">
    <source>
        <dbReference type="EMBL" id="ERJ89056.1"/>
    </source>
</evidence>
<feature type="domain" description="Phosphoenolpyruvate carboxykinase GTP-utilising N-terminal" evidence="13">
    <location>
        <begin position="11"/>
        <end position="225"/>
    </location>
</feature>
<comment type="cofactor">
    <cofactor evidence="11">
        <name>Mn(2+)</name>
        <dbReference type="ChEBI" id="CHEBI:29035"/>
    </cofactor>
    <text evidence="11">Binds 1 Mn(2+) ion per subunit.</text>
</comment>
<dbReference type="GO" id="GO:0006107">
    <property type="term" value="P:oxaloacetate metabolic process"/>
    <property type="evidence" value="ECO:0007669"/>
    <property type="project" value="TreeGrafter"/>
</dbReference>
<dbReference type="PANTHER" id="PTHR11561:SF0">
    <property type="entry name" value="PHOSPHOENOLPYRUVATE CARBOXYKINASE [GTP]-RELATED"/>
    <property type="match status" value="1"/>
</dbReference>
<comment type="subunit">
    <text evidence="3 11">Monomer.</text>
</comment>
<dbReference type="HOGENOM" id="CLU_028872_1_1_9"/>
<feature type="binding site" evidence="11">
    <location>
        <position position="76"/>
    </location>
    <ligand>
        <name>substrate</name>
    </ligand>
</feature>
<dbReference type="PROSITE" id="PS00505">
    <property type="entry name" value="PEPCK_GTP"/>
    <property type="match status" value="1"/>
</dbReference>
<evidence type="ECO:0000313" key="15">
    <source>
        <dbReference type="Proteomes" id="UP000016662"/>
    </source>
</evidence>
<evidence type="ECO:0000256" key="2">
    <source>
        <dbReference type="ARBA" id="ARBA00005796"/>
    </source>
</evidence>
<evidence type="ECO:0000256" key="6">
    <source>
        <dbReference type="ARBA" id="ARBA00022741"/>
    </source>
</evidence>
<dbReference type="InterPro" id="IPR013035">
    <property type="entry name" value="PEP_carboxykinase_C"/>
</dbReference>
<dbReference type="Proteomes" id="UP000016662">
    <property type="component" value="Unassembled WGS sequence"/>
</dbReference>
<comment type="catalytic activity">
    <reaction evidence="11">
        <text>oxaloacetate + GTP = phosphoenolpyruvate + GDP + CO2</text>
        <dbReference type="Rhea" id="RHEA:10388"/>
        <dbReference type="ChEBI" id="CHEBI:16452"/>
        <dbReference type="ChEBI" id="CHEBI:16526"/>
        <dbReference type="ChEBI" id="CHEBI:37565"/>
        <dbReference type="ChEBI" id="CHEBI:58189"/>
        <dbReference type="ChEBI" id="CHEBI:58702"/>
        <dbReference type="EC" id="4.1.1.32"/>
    </reaction>
</comment>
<keyword evidence="5 11" id="KW-0479">Metal-binding</keyword>
<keyword evidence="15" id="KW-1185">Reference proteome</keyword>
<dbReference type="GO" id="GO:0004613">
    <property type="term" value="F:phosphoenolpyruvate carboxykinase (GTP) activity"/>
    <property type="evidence" value="ECO:0007669"/>
    <property type="project" value="UniProtKB-UniRule"/>
</dbReference>
<dbReference type="Gene3D" id="3.40.449.10">
    <property type="entry name" value="Phosphoenolpyruvate Carboxykinase, domain 1"/>
    <property type="match status" value="1"/>
</dbReference>
<dbReference type="Gene3D" id="3.90.228.20">
    <property type="match status" value="1"/>
</dbReference>
<accession>U2JS33</accession>
<dbReference type="UniPathway" id="UPA00138"/>
<keyword evidence="7 11" id="KW-0210">Decarboxylase</keyword>
<evidence type="ECO:0000256" key="4">
    <source>
        <dbReference type="ARBA" id="ARBA00022432"/>
    </source>
</evidence>
<feature type="binding site" evidence="11">
    <location>
        <position position="214"/>
    </location>
    <ligand>
        <name>Mn(2+)</name>
        <dbReference type="ChEBI" id="CHEBI:29035"/>
    </ligand>
</feature>
<dbReference type="SUPFAM" id="SSF68923">
    <property type="entry name" value="PEP carboxykinase N-terminal domain"/>
    <property type="match status" value="1"/>
</dbReference>
<organism evidence="14 15">
    <name type="scientific">Ruminococcus callidus ATCC 27760</name>
    <dbReference type="NCBI Taxonomy" id="411473"/>
    <lineage>
        <taxon>Bacteria</taxon>
        <taxon>Bacillati</taxon>
        <taxon>Bacillota</taxon>
        <taxon>Clostridia</taxon>
        <taxon>Eubacteriales</taxon>
        <taxon>Oscillospiraceae</taxon>
        <taxon>Ruminococcus</taxon>
    </lineage>
</organism>
<feature type="binding site" evidence="11">
    <location>
        <position position="234"/>
    </location>
    <ligand>
        <name>Mn(2+)</name>
        <dbReference type="ChEBI" id="CHEBI:29035"/>
    </ligand>
</feature>
<keyword evidence="6 11" id="KW-0547">Nucleotide-binding</keyword>
<evidence type="ECO:0000256" key="9">
    <source>
        <dbReference type="ARBA" id="ARBA00023211"/>
    </source>
</evidence>
<dbReference type="GO" id="GO:0030145">
    <property type="term" value="F:manganese ion binding"/>
    <property type="evidence" value="ECO:0007669"/>
    <property type="project" value="UniProtKB-UniRule"/>
</dbReference>
<feature type="active site" evidence="11">
    <location>
        <position position="258"/>
    </location>
</feature>
<keyword evidence="9 11" id="KW-0464">Manganese</keyword>
<feature type="binding site" evidence="11">
    <location>
        <begin position="205"/>
        <end position="207"/>
    </location>
    <ligand>
        <name>substrate</name>
    </ligand>
</feature>
<feature type="binding site" evidence="11">
    <location>
        <position position="382"/>
    </location>
    <ligand>
        <name>GTP</name>
        <dbReference type="ChEBI" id="CHEBI:37565"/>
    </ligand>
</feature>
<keyword evidence="14" id="KW-0670">Pyruvate</keyword>
<dbReference type="InterPro" id="IPR035078">
    <property type="entry name" value="PEP_carboxykinase_GTP_N"/>
</dbReference>
<dbReference type="EMBL" id="AWVF01000392">
    <property type="protein sequence ID" value="ERJ89056.1"/>
    <property type="molecule type" value="Genomic_DNA"/>
</dbReference>
<dbReference type="GO" id="GO:0042594">
    <property type="term" value="P:response to starvation"/>
    <property type="evidence" value="ECO:0007669"/>
    <property type="project" value="TreeGrafter"/>
</dbReference>
<dbReference type="GO" id="GO:0016301">
    <property type="term" value="F:kinase activity"/>
    <property type="evidence" value="ECO:0007669"/>
    <property type="project" value="UniProtKB-KW"/>
</dbReference>
<dbReference type="CDD" id="cd00819">
    <property type="entry name" value="PEPCK_GTP"/>
    <property type="match status" value="1"/>
</dbReference>
<evidence type="ECO:0000259" key="12">
    <source>
        <dbReference type="Pfam" id="PF00821"/>
    </source>
</evidence>
<protein>
    <recommendedName>
        <fullName evidence="11">Phosphoenolpyruvate carboxykinase [GTP]</fullName>
        <shortName evidence="11">PEP carboxykinase</shortName>
        <shortName evidence="11">PEPCK</shortName>
        <ecNumber evidence="11">4.1.1.32</ecNumber>
    </recommendedName>
    <alternativeName>
        <fullName evidence="11">GTP-dependent phosphoenolpyruvate carboxykinase</fullName>
        <shortName evidence="11">GTP-PEPCK</shortName>
    </alternativeName>
</protein>
<dbReference type="PIRSF" id="PIRSF001348">
    <property type="entry name" value="PEP_carboxykinase_GTP"/>
    <property type="match status" value="1"/>
</dbReference>
<dbReference type="GO" id="GO:0006094">
    <property type="term" value="P:gluconeogenesis"/>
    <property type="evidence" value="ECO:0007669"/>
    <property type="project" value="UniProtKB-UniRule"/>
</dbReference>
<comment type="pathway">
    <text evidence="1 11">Carbohydrate biosynthesis; gluconeogenesis.</text>
</comment>
<evidence type="ECO:0000256" key="10">
    <source>
        <dbReference type="ARBA" id="ARBA00023239"/>
    </source>
</evidence>
<dbReference type="GO" id="GO:0019543">
    <property type="term" value="P:propionate catabolic process"/>
    <property type="evidence" value="ECO:0007669"/>
    <property type="project" value="TreeGrafter"/>
</dbReference>
<evidence type="ECO:0000256" key="8">
    <source>
        <dbReference type="ARBA" id="ARBA00023134"/>
    </source>
</evidence>
<dbReference type="PATRIC" id="fig|411473.3.peg.2545"/>
<dbReference type="NCBIfam" id="NF003253">
    <property type="entry name" value="PRK04210.1"/>
    <property type="match status" value="1"/>
</dbReference>
<dbReference type="Pfam" id="PF17297">
    <property type="entry name" value="PEPCK_N"/>
    <property type="match status" value="1"/>
</dbReference>
<name>U2JS33_9FIRM</name>
<dbReference type="SUPFAM" id="SSF53795">
    <property type="entry name" value="PEP carboxykinase-like"/>
    <property type="match status" value="1"/>
</dbReference>
<dbReference type="GO" id="GO:0005525">
    <property type="term" value="F:GTP binding"/>
    <property type="evidence" value="ECO:0007669"/>
    <property type="project" value="UniProtKB-UniRule"/>
</dbReference>
<dbReference type="AlphaFoldDB" id="U2JS33"/>
<dbReference type="InterPro" id="IPR035077">
    <property type="entry name" value="PEP_carboxykinase_GTP_C"/>
</dbReference>
<dbReference type="GO" id="GO:0005829">
    <property type="term" value="C:cytosol"/>
    <property type="evidence" value="ECO:0007669"/>
    <property type="project" value="TreeGrafter"/>
</dbReference>
<feature type="binding site" evidence="11">
    <location>
        <position position="285"/>
    </location>
    <ligand>
        <name>Mn(2+)</name>
        <dbReference type="ChEBI" id="CHEBI:29035"/>
    </ligand>
</feature>
<evidence type="ECO:0000259" key="13">
    <source>
        <dbReference type="Pfam" id="PF17297"/>
    </source>
</evidence>
<comment type="similarity">
    <text evidence="2 11">Belongs to the phosphoenolpyruvate carboxykinase [GTP] family.</text>
</comment>
<dbReference type="OrthoDB" id="9758871at2"/>
<comment type="caution">
    <text evidence="14">The sequence shown here is derived from an EMBL/GenBank/DDBJ whole genome shotgun (WGS) entry which is preliminary data.</text>
</comment>
<feature type="binding site" evidence="11">
    <location>
        <begin position="507"/>
        <end position="510"/>
    </location>
    <ligand>
        <name>GTP</name>
        <dbReference type="ChEBI" id="CHEBI:37565"/>
    </ligand>
</feature>
<keyword evidence="10 11" id="KW-0456">Lyase</keyword>
<feature type="binding site" evidence="11">
    <location>
        <begin position="380"/>
        <end position="382"/>
    </location>
    <ligand>
        <name>substrate</name>
    </ligand>
</feature>
<dbReference type="Pfam" id="PF00821">
    <property type="entry name" value="PEPCK_GTP"/>
    <property type="match status" value="1"/>
</dbReference>
<feature type="binding site" evidence="11">
    <location>
        <position position="256"/>
    </location>
    <ligand>
        <name>substrate</name>
    </ligand>
</feature>
<dbReference type="InterPro" id="IPR008209">
    <property type="entry name" value="PEP_carboxykinase_GTP"/>
</dbReference>
<keyword evidence="14" id="KW-0808">Transferase</keyword>
<evidence type="ECO:0000256" key="11">
    <source>
        <dbReference type="HAMAP-Rule" id="MF_00452"/>
    </source>
</evidence>
<dbReference type="PANTHER" id="PTHR11561">
    <property type="entry name" value="PHOSPHOENOLPYRUVATE CARBOXYKINASE"/>
    <property type="match status" value="1"/>
</dbReference>
<feature type="binding site" evidence="11">
    <location>
        <begin position="257"/>
        <end position="262"/>
    </location>
    <ligand>
        <name>GTP</name>
        <dbReference type="ChEBI" id="CHEBI:37565"/>
    </ligand>
</feature>